<feature type="compositionally biased region" description="Polar residues" evidence="3">
    <location>
        <begin position="86"/>
        <end position="98"/>
    </location>
</feature>
<evidence type="ECO:0000313" key="7">
    <source>
        <dbReference type="EMBL" id="MCQ8897740.1"/>
    </source>
</evidence>
<feature type="compositionally biased region" description="Basic and acidic residues" evidence="3">
    <location>
        <begin position="500"/>
        <end position="511"/>
    </location>
</feature>
<evidence type="ECO:0000259" key="6">
    <source>
        <dbReference type="Pfam" id="PF10531"/>
    </source>
</evidence>
<evidence type="ECO:0000256" key="3">
    <source>
        <dbReference type="SAM" id="MobiDB-lite"/>
    </source>
</evidence>
<keyword evidence="2" id="KW-0175">Coiled coil</keyword>
<accession>A0ABT1WJQ2</accession>
<dbReference type="Gene3D" id="3.30.1950.10">
    <property type="entry name" value="wza like domain"/>
    <property type="match status" value="1"/>
</dbReference>
<feature type="domain" description="Polysaccharide export protein N-terminal" evidence="5">
    <location>
        <begin position="145"/>
        <end position="218"/>
    </location>
</feature>
<dbReference type="PANTHER" id="PTHR33619">
    <property type="entry name" value="POLYSACCHARIDE EXPORT PROTEIN GFCE-RELATED"/>
    <property type="match status" value="1"/>
</dbReference>
<dbReference type="RefSeq" id="WP_256765544.1">
    <property type="nucleotide sequence ID" value="NZ_JANIGO010000006.1"/>
</dbReference>
<evidence type="ECO:0000259" key="5">
    <source>
        <dbReference type="Pfam" id="PF02563"/>
    </source>
</evidence>
<feature type="region of interest" description="Disordered" evidence="3">
    <location>
        <begin position="479"/>
        <end position="511"/>
    </location>
</feature>
<feature type="domain" description="Soluble ligand binding" evidence="6">
    <location>
        <begin position="589"/>
        <end position="623"/>
    </location>
</feature>
<feature type="domain" description="Soluble ligand binding" evidence="6">
    <location>
        <begin position="731"/>
        <end position="780"/>
    </location>
</feature>
<protein>
    <submittedName>
        <fullName evidence="7">SLBB domain-containing protein</fullName>
    </submittedName>
</protein>
<dbReference type="EMBL" id="JANIGO010000006">
    <property type="protein sequence ID" value="MCQ8897740.1"/>
    <property type="molecule type" value="Genomic_DNA"/>
</dbReference>
<dbReference type="InterPro" id="IPR019554">
    <property type="entry name" value="Soluble_ligand-bd"/>
</dbReference>
<name>A0ABT1WJQ2_9BURK</name>
<feature type="region of interest" description="Disordered" evidence="3">
    <location>
        <begin position="46"/>
        <end position="103"/>
    </location>
</feature>
<evidence type="ECO:0000256" key="4">
    <source>
        <dbReference type="SAM" id="SignalP"/>
    </source>
</evidence>
<feature type="coiled-coil region" evidence="2">
    <location>
        <begin position="633"/>
        <end position="660"/>
    </location>
</feature>
<dbReference type="PROSITE" id="PS51257">
    <property type="entry name" value="PROKAR_LIPOPROTEIN"/>
    <property type="match status" value="1"/>
</dbReference>
<feature type="compositionally biased region" description="Polar residues" evidence="3">
    <location>
        <begin position="487"/>
        <end position="499"/>
    </location>
</feature>
<dbReference type="PANTHER" id="PTHR33619:SF3">
    <property type="entry name" value="POLYSACCHARIDE EXPORT PROTEIN GFCE-RELATED"/>
    <property type="match status" value="1"/>
</dbReference>
<dbReference type="Proteomes" id="UP001204142">
    <property type="component" value="Unassembled WGS sequence"/>
</dbReference>
<sequence>MLKSIRSSLRVVTLAAVFSACVLGAPAKAQQSQLPFPFMDMSQQNAGAAGQGGVGNNSLGDYPQGVDTNRMPRGGVAGANSGLNGGQTSKASSNTATQAALVKPLPERPIGPFQRFVQETTGRLLPLFGENVLQKTVDLNDLNTPVSSDYEIGAGDELFISIWGAVDVSVTATVDRDGQINIPSVGTFPVAGVKARNLDQHLSNQVGKYFRNFKLSTSLGKLGGVSIYVAGQALAPGMHRVASTSTLASVLFGVAQPGLNGSFRDVQLRRGGETVAKFDLYELLRNGQLSGDRKLQSGDVVYVGATGPRIALNVEGPAAAIFELKPGETLQDVLQISGVDQSFLRKDQVLIEGFSAQTNAANPQAPRAVEQLAYARALTEAKLKDGDIVTLFQNRLAFSNDVTLKGNVADPARYPYFDGMRVADLVPNTDALIRPDYFRKKSALVGYNKDLNDKALLTDKRLYDSLSFEEQAKFRERLRQEKVDLPKNTSVESGSPSAEKNNENKNQQDPKLEVVEDTIRNLLPSINWDYAVIERLDRKELKPVLVPFNLRKAMAKDPEHNLALQPGDVVTIFSVEDADIPKTRKTALIKVTGEVSAPGYYQVAPGETLRDVLVKAGGLTENAFLFGTKVTRKSILKQQQEQFQKALDQAERLLLAATNKNAASALNPAEAANVQAQAVQQRAYLDRLRGTKPDGRVVVNVQPEATRIAELPPLVLEDGDTVAVPAVPGQVGIYGSVYTQGAFAYQKGKTVFDYLNLAGGAAKSSDTGSIFVLRANGTVESAQQGWIPFVSGLRGERALPGDVIYVPEDFERVSFMKGLLDISQIFYQVGLGAAAVNALQK</sequence>
<keyword evidence="1 4" id="KW-0732">Signal</keyword>
<evidence type="ECO:0000256" key="2">
    <source>
        <dbReference type="SAM" id="Coils"/>
    </source>
</evidence>
<feature type="chain" id="PRO_5047056542" evidence="4">
    <location>
        <begin position="30"/>
        <end position="841"/>
    </location>
</feature>
<dbReference type="InterPro" id="IPR003715">
    <property type="entry name" value="Poly_export_N"/>
</dbReference>
<gene>
    <name evidence="7" type="ORF">NQT62_14965</name>
</gene>
<feature type="signal peptide" evidence="4">
    <location>
        <begin position="1"/>
        <end position="29"/>
    </location>
</feature>
<dbReference type="Pfam" id="PF10531">
    <property type="entry name" value="SLBB"/>
    <property type="match status" value="2"/>
</dbReference>
<evidence type="ECO:0000313" key="8">
    <source>
        <dbReference type="Proteomes" id="UP001204142"/>
    </source>
</evidence>
<dbReference type="InterPro" id="IPR049712">
    <property type="entry name" value="Poly_export"/>
</dbReference>
<reference evidence="7 8" key="1">
    <citation type="submission" date="2022-07" db="EMBL/GenBank/DDBJ databases">
        <authorList>
            <person name="Xamxidin M."/>
            <person name="Wu M."/>
        </authorList>
    </citation>
    <scope>NUCLEOTIDE SEQUENCE [LARGE SCALE GENOMIC DNA]</scope>
    <source>
        <strain evidence="7 8">NBRC 111650</strain>
    </source>
</reference>
<organism evidence="7 8">
    <name type="scientific">Limnobacter humi</name>
    <dbReference type="NCBI Taxonomy" id="1778671"/>
    <lineage>
        <taxon>Bacteria</taxon>
        <taxon>Pseudomonadati</taxon>
        <taxon>Pseudomonadota</taxon>
        <taxon>Betaproteobacteria</taxon>
        <taxon>Burkholderiales</taxon>
        <taxon>Burkholderiaceae</taxon>
        <taxon>Limnobacter</taxon>
    </lineage>
</organism>
<dbReference type="Pfam" id="PF02563">
    <property type="entry name" value="Poly_export"/>
    <property type="match status" value="1"/>
</dbReference>
<evidence type="ECO:0000256" key="1">
    <source>
        <dbReference type="ARBA" id="ARBA00022729"/>
    </source>
</evidence>
<proteinExistence type="predicted"/>
<keyword evidence="8" id="KW-1185">Reference proteome</keyword>
<comment type="caution">
    <text evidence="7">The sequence shown here is derived from an EMBL/GenBank/DDBJ whole genome shotgun (WGS) entry which is preliminary data.</text>
</comment>
<dbReference type="Gene3D" id="3.10.560.10">
    <property type="entry name" value="Outer membrane lipoprotein wza domain like"/>
    <property type="match status" value="3"/>
</dbReference>